<reference evidence="3 4" key="1">
    <citation type="submission" date="2019-02" db="EMBL/GenBank/DDBJ databases">
        <title>Deep-cultivation of Planctomycetes and their phenomic and genomic characterization uncovers novel biology.</title>
        <authorList>
            <person name="Wiegand S."/>
            <person name="Jogler M."/>
            <person name="Boedeker C."/>
            <person name="Pinto D."/>
            <person name="Vollmers J."/>
            <person name="Rivas-Marin E."/>
            <person name="Kohn T."/>
            <person name="Peeters S.H."/>
            <person name="Heuer A."/>
            <person name="Rast P."/>
            <person name="Oberbeckmann S."/>
            <person name="Bunk B."/>
            <person name="Jeske O."/>
            <person name="Meyerdierks A."/>
            <person name="Storesund J.E."/>
            <person name="Kallscheuer N."/>
            <person name="Luecker S."/>
            <person name="Lage O.M."/>
            <person name="Pohl T."/>
            <person name="Merkel B.J."/>
            <person name="Hornburger P."/>
            <person name="Mueller R.-W."/>
            <person name="Bruemmer F."/>
            <person name="Labrenz M."/>
            <person name="Spormann A.M."/>
            <person name="Op den Camp H."/>
            <person name="Overmann J."/>
            <person name="Amann R."/>
            <person name="Jetten M.S.M."/>
            <person name="Mascher T."/>
            <person name="Medema M.H."/>
            <person name="Devos D.P."/>
            <person name="Kaster A.-K."/>
            <person name="Ovreas L."/>
            <person name="Rohde M."/>
            <person name="Galperin M.Y."/>
            <person name="Jogler C."/>
        </authorList>
    </citation>
    <scope>NUCLEOTIDE SEQUENCE [LARGE SCALE GENOMIC DNA]</scope>
    <source>
        <strain evidence="3 4">Mal52</strain>
    </source>
</reference>
<protein>
    <recommendedName>
        <fullName evidence="2">DUF4350 domain-containing protein</fullName>
    </recommendedName>
</protein>
<dbReference type="InterPro" id="IPR029062">
    <property type="entry name" value="Class_I_gatase-like"/>
</dbReference>
<dbReference type="Pfam" id="PF14258">
    <property type="entry name" value="DUF4350"/>
    <property type="match status" value="1"/>
</dbReference>
<keyword evidence="1" id="KW-1133">Transmembrane helix</keyword>
<dbReference type="AlphaFoldDB" id="A0A517ZYX1"/>
<dbReference type="EMBL" id="CP036276">
    <property type="protein sequence ID" value="QDU47685.1"/>
    <property type="molecule type" value="Genomic_DNA"/>
</dbReference>
<keyword evidence="4" id="KW-1185">Reference proteome</keyword>
<evidence type="ECO:0000256" key="1">
    <source>
        <dbReference type="SAM" id="Phobius"/>
    </source>
</evidence>
<dbReference type="InterPro" id="IPR025646">
    <property type="entry name" value="DUF4350"/>
</dbReference>
<accession>A0A517ZYX1</accession>
<evidence type="ECO:0000313" key="4">
    <source>
        <dbReference type="Proteomes" id="UP000319383"/>
    </source>
</evidence>
<evidence type="ECO:0000259" key="2">
    <source>
        <dbReference type="Pfam" id="PF14258"/>
    </source>
</evidence>
<name>A0A517ZYX1_9PLAN</name>
<organism evidence="3 4">
    <name type="scientific">Symmachiella dynata</name>
    <dbReference type="NCBI Taxonomy" id="2527995"/>
    <lineage>
        <taxon>Bacteria</taxon>
        <taxon>Pseudomonadati</taxon>
        <taxon>Planctomycetota</taxon>
        <taxon>Planctomycetia</taxon>
        <taxon>Planctomycetales</taxon>
        <taxon>Planctomycetaceae</taxon>
        <taxon>Symmachiella</taxon>
    </lineage>
</organism>
<keyword evidence="1" id="KW-0812">Transmembrane</keyword>
<feature type="domain" description="DUF4350" evidence="2">
    <location>
        <begin position="39"/>
        <end position="228"/>
    </location>
</feature>
<keyword evidence="1" id="KW-0472">Membrane</keyword>
<dbReference type="Proteomes" id="UP000319383">
    <property type="component" value="Chromosome"/>
</dbReference>
<evidence type="ECO:0000313" key="3">
    <source>
        <dbReference type="EMBL" id="QDU47685.1"/>
    </source>
</evidence>
<dbReference type="SUPFAM" id="SSF52317">
    <property type="entry name" value="Class I glutamine amidotransferase-like"/>
    <property type="match status" value="1"/>
</dbReference>
<feature type="transmembrane region" description="Helical" evidence="1">
    <location>
        <begin position="7"/>
        <end position="27"/>
    </location>
</feature>
<proteinExistence type="predicted"/>
<sequence>MRHNASTFWSWLWLAGLIAVVSLHFWFPRYSQQPLNDTYSTERAGKKAFYLLAQRRFVEARRNDLSPASAVKEMYDDDVFCLLGPSRQPDQREWKVFLDWVEQGGSLIIAPAYGDPSLKIEELGLQVEPLFDFELNLGEMLEQAQEQNQEEESQPVQTTLFGGGEVRWRSTGKITGDGGEVIVEFDDAPQAVLKPYGSGRVLLIASDDIFSNGSLAYKDNGILAQRLVESVASPESHVIFDEYYNSIGAPKVVGLLFDPLLRPLTVQMLALLLLFVWYGSRRFGRQLPALYQPRHNIVDHTDALGNMYYRTGDGRMALRDYYEQLRKDLQFRHMSLSDNQAVETLARRADQDPQQVRELLARANSAINGPKLKRRAAAEIIRDLATLRAGILRKQSAQAKS</sequence>
<dbReference type="KEGG" id="sdyn:Mal52_62200"/>
<dbReference type="RefSeq" id="WP_145380467.1">
    <property type="nucleotide sequence ID" value="NZ_CP036276.1"/>
</dbReference>
<gene>
    <name evidence="3" type="ORF">Mal52_62200</name>
</gene>